<dbReference type="SUPFAM" id="SSF52540">
    <property type="entry name" value="P-loop containing nucleoside triphosphate hydrolases"/>
    <property type="match status" value="1"/>
</dbReference>
<evidence type="ECO:0000256" key="1">
    <source>
        <dbReference type="ARBA" id="ARBA00004651"/>
    </source>
</evidence>
<evidence type="ECO:0000256" key="5">
    <source>
        <dbReference type="ARBA" id="ARBA00022840"/>
    </source>
</evidence>
<evidence type="ECO:0000256" key="6">
    <source>
        <dbReference type="ARBA" id="ARBA00022989"/>
    </source>
</evidence>
<dbReference type="InterPro" id="IPR039421">
    <property type="entry name" value="Type_1_exporter"/>
</dbReference>
<dbReference type="SUPFAM" id="SSF90123">
    <property type="entry name" value="ABC transporter transmembrane region"/>
    <property type="match status" value="1"/>
</dbReference>
<evidence type="ECO:0000259" key="9">
    <source>
        <dbReference type="PROSITE" id="PS50893"/>
    </source>
</evidence>
<feature type="transmembrane region" description="Helical" evidence="8">
    <location>
        <begin position="70"/>
        <end position="90"/>
    </location>
</feature>
<dbReference type="Pfam" id="PF00005">
    <property type="entry name" value="ABC_tran"/>
    <property type="match status" value="1"/>
</dbReference>
<evidence type="ECO:0000313" key="12">
    <source>
        <dbReference type="Proteomes" id="UP000318521"/>
    </source>
</evidence>
<dbReference type="InterPro" id="IPR011527">
    <property type="entry name" value="ABC1_TM_dom"/>
</dbReference>
<evidence type="ECO:0000256" key="2">
    <source>
        <dbReference type="ARBA" id="ARBA00022448"/>
    </source>
</evidence>
<dbReference type="InterPro" id="IPR027417">
    <property type="entry name" value="P-loop_NTPase"/>
</dbReference>
<keyword evidence="6 8" id="KW-1133">Transmembrane helix</keyword>
<evidence type="ECO:0000256" key="8">
    <source>
        <dbReference type="SAM" id="Phobius"/>
    </source>
</evidence>
<dbReference type="PROSITE" id="PS50929">
    <property type="entry name" value="ABC_TM1F"/>
    <property type="match status" value="1"/>
</dbReference>
<dbReference type="OrthoDB" id="9770415at2"/>
<comment type="subcellular location">
    <subcellularLocation>
        <location evidence="1">Cell membrane</location>
        <topology evidence="1">Multi-pass membrane protein</topology>
    </subcellularLocation>
</comment>
<keyword evidence="5 11" id="KW-0067">ATP-binding</keyword>
<keyword evidence="7 8" id="KW-0472">Membrane</keyword>
<dbReference type="Proteomes" id="UP000318521">
    <property type="component" value="Unassembled WGS sequence"/>
</dbReference>
<name>A0A553ZUN2_9BACI</name>
<feature type="transmembrane region" description="Helical" evidence="8">
    <location>
        <begin position="173"/>
        <end position="191"/>
    </location>
</feature>
<dbReference type="Gene3D" id="3.40.50.300">
    <property type="entry name" value="P-loop containing nucleotide triphosphate hydrolases"/>
    <property type="match status" value="1"/>
</dbReference>
<evidence type="ECO:0000256" key="3">
    <source>
        <dbReference type="ARBA" id="ARBA00022692"/>
    </source>
</evidence>
<dbReference type="GO" id="GO:0015421">
    <property type="term" value="F:ABC-type oligopeptide transporter activity"/>
    <property type="evidence" value="ECO:0007669"/>
    <property type="project" value="TreeGrafter"/>
</dbReference>
<dbReference type="RefSeq" id="WP_143850249.1">
    <property type="nucleotide sequence ID" value="NZ_VLXZ01000014.1"/>
</dbReference>
<feature type="domain" description="ABC transmembrane type-1" evidence="10">
    <location>
        <begin position="32"/>
        <end position="317"/>
    </location>
</feature>
<dbReference type="PANTHER" id="PTHR43394">
    <property type="entry name" value="ATP-DEPENDENT PERMEASE MDL1, MITOCHONDRIAL"/>
    <property type="match status" value="1"/>
</dbReference>
<dbReference type="InterPro" id="IPR036640">
    <property type="entry name" value="ABC1_TM_sf"/>
</dbReference>
<dbReference type="PANTHER" id="PTHR43394:SF1">
    <property type="entry name" value="ATP-BINDING CASSETTE SUB-FAMILY B MEMBER 10, MITOCHONDRIAL"/>
    <property type="match status" value="1"/>
</dbReference>
<keyword evidence="3 8" id="KW-0812">Transmembrane</keyword>
<dbReference type="EMBL" id="VLXZ01000014">
    <property type="protein sequence ID" value="TSB45167.1"/>
    <property type="molecule type" value="Genomic_DNA"/>
</dbReference>
<protein>
    <submittedName>
        <fullName evidence="11">ATP-binding cassette domain-containing protein</fullName>
    </submittedName>
</protein>
<evidence type="ECO:0000256" key="4">
    <source>
        <dbReference type="ARBA" id="ARBA00022741"/>
    </source>
</evidence>
<keyword evidence="2" id="KW-0813">Transport</keyword>
<dbReference type="InterPro" id="IPR003593">
    <property type="entry name" value="AAA+_ATPase"/>
</dbReference>
<organism evidence="11 12">
    <name type="scientific">Alkalicoccobacillus porphyridii</name>
    <dbReference type="NCBI Taxonomy" id="2597270"/>
    <lineage>
        <taxon>Bacteria</taxon>
        <taxon>Bacillati</taxon>
        <taxon>Bacillota</taxon>
        <taxon>Bacilli</taxon>
        <taxon>Bacillales</taxon>
        <taxon>Bacillaceae</taxon>
        <taxon>Alkalicoccobacillus</taxon>
    </lineage>
</organism>
<dbReference type="InterPro" id="IPR017871">
    <property type="entry name" value="ABC_transporter-like_CS"/>
</dbReference>
<sequence length="596" mass="67252">MKHEDRVLSGNEQRRILFRLLSYIKPHKYKLILALLLLFAATGAELLGPILVKIFIDDYLTPGQFPVSPIIWLASAYIILHICAVVISYIQGYMFQEMALKIIQSLRMDVFKNVQKLGLSFFDNTPTGGLISRITNDTESIKDLYLSVLAVFVQNFLFLLGTFVAMFYLNATLALYCLIFLPLILLLMSLYRKMSAKFYADLSGKLSHLNGKMNESIQGMTIVQMFRQEKRLRKEFAEVNDSHMAAGLKAMKVDGLLLRPMVDILAIAALVVVLSYFGLQSLQTTIEIGVLYAFISYLDRFFEPVNQIMMRLSMYQQAIVSAGRVFLLMDHQEYAPRKKGEENTQINIGTVEFKNVTFSYDQKTDVLKNISFKVNQGETLALVGHSGSGKSSIINLLMRFYEPQKGEILIDGKSLSSFSNEELRNNVGLVLQDSFLYSGTIKSNITLDRHTVSEEAAREAAALVGANQFIEKLPLKEQTEISERGSTLSSGQRQLISFARTMAHKPSILVLDEATANIDTESEELIQKALQRMQTNRTTIAIAHRLSTIKDANRIIVMHQGEIVESGTHEELIRAQGLYKNMYELQKGSEAVSYEY</sequence>
<keyword evidence="12" id="KW-1185">Reference proteome</keyword>
<evidence type="ECO:0000259" key="10">
    <source>
        <dbReference type="PROSITE" id="PS50929"/>
    </source>
</evidence>
<keyword evidence="4" id="KW-0547">Nucleotide-binding</keyword>
<dbReference type="InterPro" id="IPR003439">
    <property type="entry name" value="ABC_transporter-like_ATP-bd"/>
</dbReference>
<dbReference type="GO" id="GO:0005524">
    <property type="term" value="F:ATP binding"/>
    <property type="evidence" value="ECO:0007669"/>
    <property type="project" value="UniProtKB-KW"/>
</dbReference>
<proteinExistence type="predicted"/>
<feature type="transmembrane region" description="Helical" evidence="8">
    <location>
        <begin position="144"/>
        <end position="167"/>
    </location>
</feature>
<feature type="transmembrane region" description="Helical" evidence="8">
    <location>
        <begin position="256"/>
        <end position="279"/>
    </location>
</feature>
<dbReference type="GO" id="GO:0016887">
    <property type="term" value="F:ATP hydrolysis activity"/>
    <property type="evidence" value="ECO:0007669"/>
    <property type="project" value="InterPro"/>
</dbReference>
<reference evidence="11 12" key="1">
    <citation type="submission" date="2019-07" db="EMBL/GenBank/DDBJ databases">
        <authorList>
            <person name="Park Y.J."/>
            <person name="Jeong S.E."/>
            <person name="Jung H.S."/>
        </authorList>
    </citation>
    <scope>NUCLEOTIDE SEQUENCE [LARGE SCALE GENOMIC DNA]</scope>
    <source>
        <strain evidence="12">P16(2019)</strain>
    </source>
</reference>
<feature type="domain" description="ABC transporter" evidence="9">
    <location>
        <begin position="351"/>
        <end position="585"/>
    </location>
</feature>
<dbReference type="Pfam" id="PF00664">
    <property type="entry name" value="ABC_membrane"/>
    <property type="match status" value="1"/>
</dbReference>
<dbReference type="FunFam" id="3.40.50.300:FF:000287">
    <property type="entry name" value="Multidrug ABC transporter ATP-binding protein"/>
    <property type="match status" value="1"/>
</dbReference>
<evidence type="ECO:0000256" key="7">
    <source>
        <dbReference type="ARBA" id="ARBA00023136"/>
    </source>
</evidence>
<comment type="caution">
    <text evidence="11">The sequence shown here is derived from an EMBL/GenBank/DDBJ whole genome shotgun (WGS) entry which is preliminary data.</text>
</comment>
<dbReference type="GO" id="GO:0005886">
    <property type="term" value="C:plasma membrane"/>
    <property type="evidence" value="ECO:0007669"/>
    <property type="project" value="UniProtKB-SubCell"/>
</dbReference>
<dbReference type="Gene3D" id="1.20.1560.10">
    <property type="entry name" value="ABC transporter type 1, transmembrane domain"/>
    <property type="match status" value="1"/>
</dbReference>
<dbReference type="CDD" id="cd18544">
    <property type="entry name" value="ABC_6TM_TmrA_like"/>
    <property type="match status" value="1"/>
</dbReference>
<dbReference type="PROSITE" id="PS50893">
    <property type="entry name" value="ABC_TRANSPORTER_2"/>
    <property type="match status" value="1"/>
</dbReference>
<dbReference type="PROSITE" id="PS00211">
    <property type="entry name" value="ABC_TRANSPORTER_1"/>
    <property type="match status" value="1"/>
</dbReference>
<dbReference type="AlphaFoldDB" id="A0A553ZUN2"/>
<dbReference type="CDD" id="cd03254">
    <property type="entry name" value="ABCC_Glucan_exporter_like"/>
    <property type="match status" value="1"/>
</dbReference>
<evidence type="ECO:0000313" key="11">
    <source>
        <dbReference type="EMBL" id="TSB45167.1"/>
    </source>
</evidence>
<gene>
    <name evidence="11" type="ORF">FN960_17995</name>
</gene>
<accession>A0A553ZUN2</accession>
<dbReference type="SMART" id="SM00382">
    <property type="entry name" value="AAA"/>
    <property type="match status" value="1"/>
</dbReference>